<feature type="domain" description="Transposase DDE" evidence="2">
    <location>
        <begin position="2"/>
        <end position="222"/>
    </location>
</feature>
<feature type="region of interest" description="Disordered" evidence="1">
    <location>
        <begin position="225"/>
        <end position="338"/>
    </location>
</feature>
<reference evidence="4" key="1">
    <citation type="journal article" date="2006" name="Proc. Natl. Acad. Sci. U.S.A.">
        <title>The complete genome of Rhodococcus sp. RHA1 provides insights into a catabolic powerhouse.</title>
        <authorList>
            <person name="McLeod M.P."/>
            <person name="Warren R.L."/>
            <person name="Hsiao W.W.L."/>
            <person name="Araki N."/>
            <person name="Myhre M."/>
            <person name="Fernandes C."/>
            <person name="Miyazawa D."/>
            <person name="Wong W."/>
            <person name="Lillquist A.L."/>
            <person name="Wang D."/>
            <person name="Dosanjh M."/>
            <person name="Hara H."/>
            <person name="Petrescu A."/>
            <person name="Morin R.D."/>
            <person name="Yang G."/>
            <person name="Stott J.M."/>
            <person name="Schein J.E."/>
            <person name="Shin H."/>
            <person name="Smailus D."/>
            <person name="Siddiqui A.S."/>
            <person name="Marra M.A."/>
            <person name="Jones S.J.M."/>
            <person name="Holt R."/>
            <person name="Brinkman F.S.L."/>
            <person name="Miyauchi K."/>
            <person name="Fukuda M."/>
            <person name="Davies J.E."/>
            <person name="Mohn W.W."/>
            <person name="Eltis L.D."/>
        </authorList>
    </citation>
    <scope>NUCLEOTIDE SEQUENCE [LARGE SCALE GENOMIC DNA]</scope>
    <source>
        <strain evidence="4">RHA1</strain>
    </source>
</reference>
<evidence type="ECO:0000259" key="2">
    <source>
        <dbReference type="Pfam" id="PF13701"/>
    </source>
</evidence>
<dbReference type="AlphaFoldDB" id="Q0RZP4"/>
<dbReference type="NCBIfam" id="NF033539">
    <property type="entry name" value="transpos_IS1380"/>
    <property type="match status" value="1"/>
</dbReference>
<evidence type="ECO:0000313" key="4">
    <source>
        <dbReference type="Proteomes" id="UP000008710"/>
    </source>
</evidence>
<dbReference type="Proteomes" id="UP000008710">
    <property type="component" value="Plasmid pRHL1"/>
</dbReference>
<protein>
    <submittedName>
        <fullName evidence="3">Possible transposase</fullName>
    </submittedName>
</protein>
<dbReference type="HOGENOM" id="CLU_821045_0_0_11"/>
<feature type="compositionally biased region" description="Polar residues" evidence="1">
    <location>
        <begin position="226"/>
        <end position="247"/>
    </location>
</feature>
<evidence type="ECO:0000313" key="3">
    <source>
        <dbReference type="EMBL" id="ABG99242.1"/>
    </source>
</evidence>
<feature type="compositionally biased region" description="Low complexity" evidence="1">
    <location>
        <begin position="248"/>
        <end position="257"/>
    </location>
</feature>
<organism evidence="3 4">
    <name type="scientific">Rhodococcus jostii (strain RHA1)</name>
    <dbReference type="NCBI Taxonomy" id="101510"/>
    <lineage>
        <taxon>Bacteria</taxon>
        <taxon>Bacillati</taxon>
        <taxon>Actinomycetota</taxon>
        <taxon>Actinomycetes</taxon>
        <taxon>Mycobacteriales</taxon>
        <taxon>Nocardiaceae</taxon>
        <taxon>Rhodococcus</taxon>
    </lineage>
</organism>
<evidence type="ECO:0000256" key="1">
    <source>
        <dbReference type="SAM" id="MobiDB-lite"/>
    </source>
</evidence>
<sequence>MVLIRTDAAGGTHALIDYLTTQKLSYSIGFGLTDTIVTAIDALSEHAWIPAYNADGQPRDGAWVTEVTSLLELPGWPDGMRVTVRKERPHPGAQLRFTDRDGLRLTAFVTNTEGGQLPDLELRHRRRARCEDRIRILKDTGLENLPLHGFDQNRIWLALVALAVEVTAWMQMLALTDDQASRWEPKRLRLRLFATAGRIARHARKVHLRLSAHAPWIDLLIRIGPSQRNPRPPLTSTNPTIETKGNQPSRPWTPTTTRPRRATTRCRAPNPRPKHPTRNAIAGGSHSRAGDDAPAVPGPLSGTSTTEPRTRHRASASCVSSGLSATPRPSCSEAFSSR</sequence>
<feature type="compositionally biased region" description="Polar residues" evidence="1">
    <location>
        <begin position="317"/>
        <end position="338"/>
    </location>
</feature>
<dbReference type="EMBL" id="CP000432">
    <property type="protein sequence ID" value="ABG99242.1"/>
    <property type="molecule type" value="Genomic_DNA"/>
</dbReference>
<dbReference type="KEGG" id="rha:RHA1_ro08197"/>
<dbReference type="InterPro" id="IPR025668">
    <property type="entry name" value="Tnp_DDE_dom"/>
</dbReference>
<gene>
    <name evidence="3" type="ordered locus">RHA1_ro08197</name>
</gene>
<proteinExistence type="predicted"/>
<dbReference type="Pfam" id="PF13701">
    <property type="entry name" value="DDE_Tnp_1_4"/>
    <property type="match status" value="1"/>
</dbReference>
<geneLocation type="plasmid" evidence="3 4">
    <name>pRHL1</name>
</geneLocation>
<dbReference type="InterPro" id="IPR047960">
    <property type="entry name" value="Transpos_IS1380"/>
</dbReference>
<accession>Q0RZP4</accession>
<name>Q0RZP4_RHOJR</name>
<keyword evidence="3" id="KW-0614">Plasmid</keyword>